<feature type="domain" description="Glycosyltransferase subfamily 4-like N-terminal" evidence="2">
    <location>
        <begin position="18"/>
        <end position="214"/>
    </location>
</feature>
<evidence type="ECO:0000313" key="4">
    <source>
        <dbReference type="Proteomes" id="UP000732193"/>
    </source>
</evidence>
<protein>
    <submittedName>
        <fullName evidence="3">Glycosyltransferase</fullName>
    </submittedName>
</protein>
<dbReference type="EMBL" id="JAFBRM010000002">
    <property type="protein sequence ID" value="MBM1713816.1"/>
    <property type="molecule type" value="Genomic_DNA"/>
</dbReference>
<comment type="caution">
    <text evidence="3">The sequence shown here is derived from an EMBL/GenBank/DDBJ whole genome shotgun (WGS) entry which is preliminary data.</text>
</comment>
<dbReference type="Pfam" id="PF00534">
    <property type="entry name" value="Glycos_transf_1"/>
    <property type="match status" value="1"/>
</dbReference>
<reference evidence="3 4" key="1">
    <citation type="submission" date="2021-01" db="EMBL/GenBank/DDBJ databases">
        <title>Diatom-associated Roseobacters Show Island Model of Population Structure.</title>
        <authorList>
            <person name="Qu L."/>
            <person name="Feng X."/>
            <person name="Chen Y."/>
            <person name="Li L."/>
            <person name="Wang X."/>
            <person name="Hu Z."/>
            <person name="Wang H."/>
            <person name="Luo H."/>
        </authorList>
    </citation>
    <scope>NUCLEOTIDE SEQUENCE [LARGE SCALE GENOMIC DNA]</scope>
    <source>
        <strain evidence="3 4">TR60-84</strain>
    </source>
</reference>
<dbReference type="InterPro" id="IPR028098">
    <property type="entry name" value="Glyco_trans_4-like_N"/>
</dbReference>
<keyword evidence="4" id="KW-1185">Reference proteome</keyword>
<dbReference type="Gene3D" id="3.40.50.2000">
    <property type="entry name" value="Glycogen Phosphorylase B"/>
    <property type="match status" value="2"/>
</dbReference>
<dbReference type="GO" id="GO:0016757">
    <property type="term" value="F:glycosyltransferase activity"/>
    <property type="evidence" value="ECO:0007669"/>
    <property type="project" value="InterPro"/>
</dbReference>
<proteinExistence type="predicted"/>
<dbReference type="Pfam" id="PF13439">
    <property type="entry name" value="Glyco_transf_4"/>
    <property type="match status" value="1"/>
</dbReference>
<gene>
    <name evidence="3" type="ORF">JQV55_09605</name>
</gene>
<evidence type="ECO:0000259" key="2">
    <source>
        <dbReference type="Pfam" id="PF13439"/>
    </source>
</evidence>
<evidence type="ECO:0000259" key="1">
    <source>
        <dbReference type="Pfam" id="PF00534"/>
    </source>
</evidence>
<dbReference type="PANTHER" id="PTHR45947:SF13">
    <property type="entry name" value="TRANSFERASE"/>
    <property type="match status" value="1"/>
</dbReference>
<accession>A0AAE2VXX3</accession>
<name>A0AAE2VXX3_9RHOB</name>
<dbReference type="RefSeq" id="WP_203242101.1">
    <property type="nucleotide sequence ID" value="NZ_JAFBRH010000002.1"/>
</dbReference>
<dbReference type="InterPro" id="IPR001296">
    <property type="entry name" value="Glyco_trans_1"/>
</dbReference>
<organism evidence="3 4">
    <name type="scientific">Sulfitobacter geojensis</name>
    <dbReference type="NCBI Taxonomy" id="1342299"/>
    <lineage>
        <taxon>Bacteria</taxon>
        <taxon>Pseudomonadati</taxon>
        <taxon>Pseudomonadota</taxon>
        <taxon>Alphaproteobacteria</taxon>
        <taxon>Rhodobacterales</taxon>
        <taxon>Roseobacteraceae</taxon>
        <taxon>Sulfitobacter</taxon>
    </lineage>
</organism>
<dbReference type="AlphaFoldDB" id="A0AAE2VXX3"/>
<dbReference type="SUPFAM" id="SSF53756">
    <property type="entry name" value="UDP-Glycosyltransferase/glycogen phosphorylase"/>
    <property type="match status" value="1"/>
</dbReference>
<dbReference type="PANTHER" id="PTHR45947">
    <property type="entry name" value="SULFOQUINOVOSYL TRANSFERASE SQD2"/>
    <property type="match status" value="1"/>
</dbReference>
<feature type="domain" description="Glycosyl transferase family 1" evidence="1">
    <location>
        <begin position="227"/>
        <end position="376"/>
    </location>
</feature>
<evidence type="ECO:0000313" key="3">
    <source>
        <dbReference type="EMBL" id="MBM1713816.1"/>
    </source>
</evidence>
<dbReference type="InterPro" id="IPR050194">
    <property type="entry name" value="Glycosyltransferase_grp1"/>
</dbReference>
<dbReference type="Proteomes" id="UP000732193">
    <property type="component" value="Unassembled WGS sequence"/>
</dbReference>
<sequence length="409" mass="45972">MNARHILVANVFFAPFSYGGATVVAEQVASALVKKGGYRVTAVSLCARNDLAPYVVIKSQKGSIVNYLINVPEHRSYADIYNNPEVTARLAELISALEPDLIHAHCIQDIGTGIITAAEASHVPVILSVHDFWWLCERQFMIKLDEKYCGQNPVQIENCKGCVDNFWAAKMRFNHLKSMSEKVALVTYPSQFAKDLSEASGFAEGRGVVWENGIKPPDRDFFDKQAARRTRDTRVTFGYVGGPAQIKGWPQIEQAFTDLKTDDFRGLVVEGSRDNSWWQEKHLRKLSGTWEIYPRFEQHNMDDFYAEIDVLLFMSQWKETFGLAIREALARGITVIQTDSGGTVEHGAVRPENLIPIAAPPNRLRDAITQVLQKDKRNRPVYPVVCFDDQAQAFAALVDQVLHDTERAA</sequence>